<dbReference type="PROSITE" id="PS51351">
    <property type="entry name" value="TFIIE_BETA_C"/>
    <property type="match status" value="1"/>
</dbReference>
<comment type="subcellular location">
    <subcellularLocation>
        <location evidence="1 7">Nucleus</location>
    </subcellularLocation>
</comment>
<dbReference type="PANTHER" id="PTHR12716:SF8">
    <property type="entry name" value="TRANSCRIPTION INITIATION FACTOR IIE SUBUNIT BETA"/>
    <property type="match status" value="1"/>
</dbReference>
<protein>
    <recommendedName>
        <fullName evidence="7">Transcription initiation factor IIE subunit beta</fullName>
    </recommendedName>
</protein>
<keyword evidence="9" id="KW-0396">Initiation factor</keyword>
<dbReference type="InterPro" id="IPR016656">
    <property type="entry name" value="TFIIE-bsu"/>
</dbReference>
<reference evidence="9 10" key="2">
    <citation type="submission" date="2016-08" db="EMBL/GenBank/DDBJ databases">
        <title>Pervasive Adenine N6-methylation of Active Genes in Fungi.</title>
        <authorList>
            <consortium name="DOE Joint Genome Institute"/>
            <person name="Mondo S.J."/>
            <person name="Dannebaum R.O."/>
            <person name="Kuo R.C."/>
            <person name="Labutti K."/>
            <person name="Haridas S."/>
            <person name="Kuo A."/>
            <person name="Salamov A."/>
            <person name="Ahrendt S.R."/>
            <person name="Lipzen A."/>
            <person name="Sullivan W."/>
            <person name="Andreopoulos W.B."/>
            <person name="Clum A."/>
            <person name="Lindquist E."/>
            <person name="Daum C."/>
            <person name="Ramamoorthy G.K."/>
            <person name="Gryganskyi A."/>
            <person name="Culley D."/>
            <person name="Magnuson J.K."/>
            <person name="James T.Y."/>
            <person name="O'Malley M.A."/>
            <person name="Stajich J.E."/>
            <person name="Spatafora J.W."/>
            <person name="Visel A."/>
            <person name="Grigoriev I.V."/>
        </authorList>
    </citation>
    <scope>NUCLEOTIDE SEQUENCE [LARGE SCALE GENOMIC DNA]</scope>
    <source>
        <strain evidence="9 10">S4</strain>
    </source>
</reference>
<comment type="caution">
    <text evidence="9">The sequence shown here is derived from an EMBL/GenBank/DDBJ whole genome shotgun (WGS) entry which is preliminary data.</text>
</comment>
<keyword evidence="9" id="KW-0648">Protein biosynthesis</keyword>
<dbReference type="GO" id="GO:0006367">
    <property type="term" value="P:transcription initiation at RNA polymerase II promoter"/>
    <property type="evidence" value="ECO:0007669"/>
    <property type="project" value="UniProtKB-UniRule"/>
</dbReference>
<dbReference type="PIRSF" id="PIRSF016398">
    <property type="entry name" value="TFIIE-beta"/>
    <property type="match status" value="1"/>
</dbReference>
<sequence length="278" mass="32277">MSSLQQQLEASKQKRRLASQIVVKRTVTHTNSNNNSNNFNKLHNKIADANRIQKKPNFDSLPVAGSKQRIIGKQLYDIIGFLRSVDEPQTAEDLEKNVKVNIYSSDDLYRSVTNNPKIVYDPDKETFAYKPEYDIKNKDDLLNLVREHRAMDVKELKDSYSNLMKAIKELEAEGDILIIYSKDTPRIIYANDKSLNVETDEEFKKLWHELTVPAAEDLSKELEKAGLPSMKVFETKVNPKNKVKKKSRQRNRKVKIMNTHLEKKFDFTKDYVADKDKK</sequence>
<dbReference type="GO" id="GO:0001097">
    <property type="term" value="F:TFIIH-class transcription factor complex binding"/>
    <property type="evidence" value="ECO:0007669"/>
    <property type="project" value="TreeGrafter"/>
</dbReference>
<dbReference type="OrthoDB" id="3907302at2759"/>
<evidence type="ECO:0000313" key="10">
    <source>
        <dbReference type="Proteomes" id="UP000193944"/>
    </source>
</evidence>
<evidence type="ECO:0000256" key="1">
    <source>
        <dbReference type="ARBA" id="ARBA00004123"/>
    </source>
</evidence>
<evidence type="ECO:0000256" key="6">
    <source>
        <dbReference type="ARBA" id="ARBA00025581"/>
    </source>
</evidence>
<accession>A0A1Y1WUT7</accession>
<evidence type="ECO:0000256" key="4">
    <source>
        <dbReference type="ARBA" id="ARBA00023163"/>
    </source>
</evidence>
<evidence type="ECO:0000256" key="3">
    <source>
        <dbReference type="ARBA" id="ARBA00023125"/>
    </source>
</evidence>
<organism evidence="9 10">
    <name type="scientific">Anaeromyces robustus</name>
    <dbReference type="NCBI Taxonomy" id="1754192"/>
    <lineage>
        <taxon>Eukaryota</taxon>
        <taxon>Fungi</taxon>
        <taxon>Fungi incertae sedis</taxon>
        <taxon>Chytridiomycota</taxon>
        <taxon>Chytridiomycota incertae sedis</taxon>
        <taxon>Neocallimastigomycetes</taxon>
        <taxon>Neocallimastigales</taxon>
        <taxon>Neocallimastigaceae</taxon>
        <taxon>Anaeromyces</taxon>
    </lineage>
</organism>
<dbReference type="Pfam" id="PF22254">
    <property type="entry name" value="TFA2_E-tether"/>
    <property type="match status" value="1"/>
</dbReference>
<gene>
    <name evidence="9" type="ORF">BCR32DRAFT_270737</name>
</gene>
<dbReference type="GO" id="GO:0003677">
    <property type="term" value="F:DNA binding"/>
    <property type="evidence" value="ECO:0007669"/>
    <property type="project" value="UniProtKB-UniRule"/>
</dbReference>
<reference evidence="9 10" key="1">
    <citation type="submission" date="2016-08" db="EMBL/GenBank/DDBJ databases">
        <title>A Parts List for Fungal Cellulosomes Revealed by Comparative Genomics.</title>
        <authorList>
            <consortium name="DOE Joint Genome Institute"/>
            <person name="Haitjema C.H."/>
            <person name="Gilmore S.P."/>
            <person name="Henske J.K."/>
            <person name="Solomon K.V."/>
            <person name="De Groot R."/>
            <person name="Kuo A."/>
            <person name="Mondo S.J."/>
            <person name="Salamov A.A."/>
            <person name="Labutti K."/>
            <person name="Zhao Z."/>
            <person name="Chiniquy J."/>
            <person name="Barry K."/>
            <person name="Brewer H.M."/>
            <person name="Purvine S.O."/>
            <person name="Wright A.T."/>
            <person name="Boxma B."/>
            <person name="Van Alen T."/>
            <person name="Hackstein J.H."/>
            <person name="Baker S.E."/>
            <person name="Grigoriev I.V."/>
            <person name="O'Malley M.A."/>
        </authorList>
    </citation>
    <scope>NUCLEOTIDE SEQUENCE [LARGE SCALE GENOMIC DNA]</scope>
    <source>
        <strain evidence="9 10">S4</strain>
    </source>
</reference>
<dbReference type="Pfam" id="PF02186">
    <property type="entry name" value="TFIIE_beta"/>
    <property type="match status" value="1"/>
</dbReference>
<keyword evidence="10" id="KW-1185">Reference proteome</keyword>
<evidence type="ECO:0000256" key="7">
    <source>
        <dbReference type="PIRNR" id="PIRNR016398"/>
    </source>
</evidence>
<keyword evidence="3 7" id="KW-0238">DNA-binding</keyword>
<dbReference type="InterPro" id="IPR040501">
    <property type="entry name" value="TFA2_Winged_2"/>
</dbReference>
<evidence type="ECO:0000256" key="2">
    <source>
        <dbReference type="ARBA" id="ARBA00023015"/>
    </source>
</evidence>
<dbReference type="Proteomes" id="UP000193944">
    <property type="component" value="Unassembled WGS sequence"/>
</dbReference>
<evidence type="ECO:0000256" key="5">
    <source>
        <dbReference type="ARBA" id="ARBA00023242"/>
    </source>
</evidence>
<dbReference type="STRING" id="1754192.A0A1Y1WUT7"/>
<keyword evidence="5 7" id="KW-0539">Nucleus</keyword>
<name>A0A1Y1WUT7_9FUNG</name>
<comment type="function">
    <text evidence="6 7">Recruits TFIIH to the initiation complex and stimulates the RNA polymerase II C-terminal domain kinase and DNA-dependent ATPase activities of TFIIH. Both TFIIH and TFIIE are required for promoter clearance by RNA polymerase.</text>
</comment>
<keyword evidence="2 7" id="KW-0805">Transcription regulation</keyword>
<evidence type="ECO:0000259" key="8">
    <source>
        <dbReference type="PROSITE" id="PS51351"/>
    </source>
</evidence>
<feature type="domain" description="TFIIE beta" evidence="8">
    <location>
        <begin position="62"/>
        <end position="136"/>
    </location>
</feature>
<dbReference type="GO" id="GO:0005673">
    <property type="term" value="C:transcription factor TFIIE complex"/>
    <property type="evidence" value="ECO:0007669"/>
    <property type="project" value="UniProtKB-UniRule"/>
</dbReference>
<keyword evidence="4 7" id="KW-0804">Transcription</keyword>
<comment type="similarity">
    <text evidence="7">Belongs to the TFIIE beta subunit family.</text>
</comment>
<proteinExistence type="inferred from homology"/>
<dbReference type="EMBL" id="MCFG01000254">
    <property type="protein sequence ID" value="ORX77317.1"/>
    <property type="molecule type" value="Genomic_DNA"/>
</dbReference>
<evidence type="ECO:0000313" key="9">
    <source>
        <dbReference type="EMBL" id="ORX77317.1"/>
    </source>
</evidence>
<dbReference type="PANTHER" id="PTHR12716">
    <property type="entry name" value="TRANSCRIPTION INITIATION FACTOR IIE, BETA SUBUNIT"/>
    <property type="match status" value="1"/>
</dbReference>
<comment type="subunit">
    <text evidence="7">Tetramer of two alpha and two beta chains.</text>
</comment>
<dbReference type="Pfam" id="PF18121">
    <property type="entry name" value="TFA2_Winged_2"/>
    <property type="match status" value="1"/>
</dbReference>
<dbReference type="AlphaFoldDB" id="A0A1Y1WUT7"/>
<dbReference type="GO" id="GO:0003743">
    <property type="term" value="F:translation initiation factor activity"/>
    <property type="evidence" value="ECO:0007669"/>
    <property type="project" value="UniProtKB-KW"/>
</dbReference>
<dbReference type="InterPro" id="IPR054600">
    <property type="entry name" value="TFA2_E-tether"/>
</dbReference>
<dbReference type="InterPro" id="IPR003166">
    <property type="entry name" value="TFIIE_bsu_DNA-bd"/>
</dbReference>